<evidence type="ECO:0000313" key="3">
    <source>
        <dbReference type="Proteomes" id="UP001213681"/>
    </source>
</evidence>
<reference evidence="2" key="2">
    <citation type="journal article" date="2023" name="IMA Fungus">
        <title>Comparative genomic study of the Penicillium genus elucidates a diverse pangenome and 15 lateral gene transfer events.</title>
        <authorList>
            <person name="Petersen C."/>
            <person name="Sorensen T."/>
            <person name="Nielsen M.R."/>
            <person name="Sondergaard T.E."/>
            <person name="Sorensen J.L."/>
            <person name="Fitzpatrick D.A."/>
            <person name="Frisvad J.C."/>
            <person name="Nielsen K.L."/>
        </authorList>
    </citation>
    <scope>NUCLEOTIDE SEQUENCE</scope>
    <source>
        <strain evidence="2">IBT 16125</strain>
    </source>
</reference>
<dbReference type="Proteomes" id="UP001213681">
    <property type="component" value="Unassembled WGS sequence"/>
</dbReference>
<dbReference type="EMBL" id="JAPVEA010000006">
    <property type="protein sequence ID" value="KAJ5450342.1"/>
    <property type="molecule type" value="Genomic_DNA"/>
</dbReference>
<name>A0AAD6G208_9EURO</name>
<feature type="region of interest" description="Disordered" evidence="1">
    <location>
        <begin position="135"/>
        <end position="163"/>
    </location>
</feature>
<dbReference type="RefSeq" id="XP_056765877.1">
    <property type="nucleotide sequence ID" value="XM_056910173.1"/>
</dbReference>
<feature type="region of interest" description="Disordered" evidence="1">
    <location>
        <begin position="1"/>
        <end position="94"/>
    </location>
</feature>
<keyword evidence="3" id="KW-1185">Reference proteome</keyword>
<evidence type="ECO:0000256" key="1">
    <source>
        <dbReference type="SAM" id="MobiDB-lite"/>
    </source>
</evidence>
<protein>
    <submittedName>
        <fullName evidence="2">Uncharacterized protein</fullName>
    </submittedName>
</protein>
<dbReference type="AlphaFoldDB" id="A0AAD6G208"/>
<dbReference type="GeneID" id="81600416"/>
<accession>A0AAD6G208</accession>
<proteinExistence type="predicted"/>
<gene>
    <name evidence="2" type="ORF">N7458_006791</name>
</gene>
<comment type="caution">
    <text evidence="2">The sequence shown here is derived from an EMBL/GenBank/DDBJ whole genome shotgun (WGS) entry which is preliminary data.</text>
</comment>
<organism evidence="2 3">
    <name type="scientific">Penicillium daleae</name>
    <dbReference type="NCBI Taxonomy" id="63821"/>
    <lineage>
        <taxon>Eukaryota</taxon>
        <taxon>Fungi</taxon>
        <taxon>Dikarya</taxon>
        <taxon>Ascomycota</taxon>
        <taxon>Pezizomycotina</taxon>
        <taxon>Eurotiomycetes</taxon>
        <taxon>Eurotiomycetidae</taxon>
        <taxon>Eurotiales</taxon>
        <taxon>Aspergillaceae</taxon>
        <taxon>Penicillium</taxon>
    </lineage>
</organism>
<reference evidence="2" key="1">
    <citation type="submission" date="2022-12" db="EMBL/GenBank/DDBJ databases">
        <authorList>
            <person name="Petersen C."/>
        </authorList>
    </citation>
    <scope>NUCLEOTIDE SEQUENCE</scope>
    <source>
        <strain evidence="2">IBT 16125</strain>
    </source>
</reference>
<feature type="compositionally biased region" description="Polar residues" evidence="1">
    <location>
        <begin position="61"/>
        <end position="72"/>
    </location>
</feature>
<sequence length="455" mass="49637">MFTRRRDQGLTSEQTEGKAHPPDGTMPSDLPTVVPRSPNVSRIPRPRGQVFVNPPDHDTDASGSGFSTNPTETRGAVPVRNRRSSNGSRTMPDVQPCLAASFSIMTIDNTPRENYGPAESFLAAANYGDQISSLPSTHKARQAGPRQTRRKLVPPQTGPPKPIVLRDYNQAPPVGSQFSKFLPSEQPVIQAGKAQPRRLHWARSMQNLWSRERRHESGEAGLQTASKGLKSWSSIPKLAQPLTSKPAKLTKARPAKALPKPSAPVLVTPMAQQSVQPAMPTLALSAVNVLAETLPRPQELVQPSTSTPAQSPIFVLGETVPSPAVPAPTANRPLVNAVVSPMTIALPQDGQGDSTPQSWAELTLCVNRLGKRLVHENDPEQRKKLYADFVRLMSLRADVLSREDLCAEQESLLAVMRAESSGRRILASLRAHTIYQEDGTLRNMTVPTDQIVKEW</sequence>
<evidence type="ECO:0000313" key="2">
    <source>
        <dbReference type="EMBL" id="KAJ5450342.1"/>
    </source>
</evidence>